<feature type="domain" description="GH18" evidence="11">
    <location>
        <begin position="27"/>
        <end position="380"/>
    </location>
</feature>
<dbReference type="SMART" id="SM00636">
    <property type="entry name" value="Glyco_18"/>
    <property type="match status" value="1"/>
</dbReference>
<dbReference type="FunFam" id="3.30.200.20:FF:000951">
    <property type="entry name" value="Uncharacterized protein"/>
    <property type="match status" value="1"/>
</dbReference>
<evidence type="ECO:0000259" key="11">
    <source>
        <dbReference type="PROSITE" id="PS51910"/>
    </source>
</evidence>
<dbReference type="Gene3D" id="1.10.510.10">
    <property type="entry name" value="Transferase(Phosphotransferase) domain 1"/>
    <property type="match status" value="1"/>
</dbReference>
<dbReference type="Gene3D" id="3.20.20.80">
    <property type="entry name" value="Glycosidases"/>
    <property type="match status" value="1"/>
</dbReference>
<keyword evidence="8" id="KW-0472">Membrane</keyword>
<keyword evidence="8" id="KW-0812">Transmembrane</keyword>
<dbReference type="Proteomes" id="UP000237000">
    <property type="component" value="Unassembled WGS sequence"/>
</dbReference>
<evidence type="ECO:0000256" key="8">
    <source>
        <dbReference type="SAM" id="Phobius"/>
    </source>
</evidence>
<evidence type="ECO:0000313" key="13">
    <source>
        <dbReference type="Proteomes" id="UP000237000"/>
    </source>
</evidence>
<keyword evidence="1" id="KW-0723">Serine/threonine-protein kinase</keyword>
<gene>
    <name evidence="12" type="ORF">TorRG33x02_157390</name>
</gene>
<dbReference type="SUPFAM" id="SSF54556">
    <property type="entry name" value="Chitinase insertion domain"/>
    <property type="match status" value="1"/>
</dbReference>
<dbReference type="Pfam" id="PF00704">
    <property type="entry name" value="Glyco_hydro_18"/>
    <property type="match status" value="1"/>
</dbReference>
<dbReference type="CDD" id="cd02879">
    <property type="entry name" value="GH18_plant_chitinase_class_V"/>
    <property type="match status" value="1"/>
</dbReference>
<evidence type="ECO:0000256" key="3">
    <source>
        <dbReference type="ARBA" id="ARBA00022741"/>
    </source>
</evidence>
<keyword evidence="3 6" id="KW-0547">Nucleotide-binding</keyword>
<dbReference type="InterPro" id="IPR000719">
    <property type="entry name" value="Prot_kinase_dom"/>
</dbReference>
<dbReference type="GO" id="GO:0005975">
    <property type="term" value="P:carbohydrate metabolic process"/>
    <property type="evidence" value="ECO:0007669"/>
    <property type="project" value="InterPro"/>
</dbReference>
<keyword evidence="5 6" id="KW-0067">ATP-binding</keyword>
<feature type="binding site" evidence="6">
    <location>
        <position position="489"/>
    </location>
    <ligand>
        <name>ATP</name>
        <dbReference type="ChEBI" id="CHEBI:30616"/>
    </ligand>
</feature>
<evidence type="ECO:0000256" key="1">
    <source>
        <dbReference type="ARBA" id="ARBA00022527"/>
    </source>
</evidence>
<dbReference type="SUPFAM" id="SSF51445">
    <property type="entry name" value="(Trans)glycosidases"/>
    <property type="match status" value="1"/>
</dbReference>
<evidence type="ECO:0000256" key="7">
    <source>
        <dbReference type="SAM" id="MobiDB-lite"/>
    </source>
</evidence>
<dbReference type="PROSITE" id="PS00107">
    <property type="entry name" value="PROTEIN_KINASE_ATP"/>
    <property type="match status" value="1"/>
</dbReference>
<dbReference type="PROSITE" id="PS00108">
    <property type="entry name" value="PROTEIN_KINASE_ST"/>
    <property type="match status" value="1"/>
</dbReference>
<dbReference type="PANTHER" id="PTHR27002:SF559">
    <property type="entry name" value="CYSTEINE-RICH RLK (RECEPTOR-LIKE KINASE) PROTEIN"/>
    <property type="match status" value="1"/>
</dbReference>
<reference evidence="13" key="1">
    <citation type="submission" date="2016-06" db="EMBL/GenBank/DDBJ databases">
        <title>Parallel loss of symbiosis genes in relatives of nitrogen-fixing non-legume Parasponia.</title>
        <authorList>
            <person name="Van Velzen R."/>
            <person name="Holmer R."/>
            <person name="Bu F."/>
            <person name="Rutten L."/>
            <person name="Van Zeijl A."/>
            <person name="Liu W."/>
            <person name="Santuari L."/>
            <person name="Cao Q."/>
            <person name="Sharma T."/>
            <person name="Shen D."/>
            <person name="Roswanjaya Y."/>
            <person name="Wardhani T."/>
            <person name="Kalhor M.S."/>
            <person name="Jansen J."/>
            <person name="Van den Hoogen J."/>
            <person name="Gungor B."/>
            <person name="Hartog M."/>
            <person name="Hontelez J."/>
            <person name="Verver J."/>
            <person name="Yang W.-C."/>
            <person name="Schijlen E."/>
            <person name="Repin R."/>
            <person name="Schilthuizen M."/>
            <person name="Schranz E."/>
            <person name="Heidstra R."/>
            <person name="Miyata K."/>
            <person name="Fedorova E."/>
            <person name="Kohlen W."/>
            <person name="Bisseling T."/>
            <person name="Smit S."/>
            <person name="Geurts R."/>
        </authorList>
    </citation>
    <scope>NUCLEOTIDE SEQUENCE [LARGE SCALE GENOMIC DNA]</scope>
    <source>
        <strain evidence="13">cv. RG33-2</strain>
    </source>
</reference>
<sequence>MATISTLLLFSFFFLSLQFHNSSAQTWIRAGYWYAGSESPIPDINSALFTHLLCAFANVNSSTYRLSIPSADEQYFSGFTEFVRRRNPAIKTLLSIWNGQAETYKAIVGDKGNYSVLSSMVDKPSNRKSFIDSSIKTARLYGFEGLDLFWLYPNSTSDMSNVGILLDEWRAAVDSESRNSTQSKLVLTMALRYVPDGKSVSYPIESLKRNLDWGHVVAYDYHLPTKENVTGAHAALYDPYSHKNTDYGVRKWLSSGFPSEKLVLGLPFHGYAWTLANPKANNEVGSPASSLAVTQDGSMSYQYIKRYTRSYRAEIVYNASYVVNYCVIGATWIGFDDVEAVKAKIAYAKEKKLLGYNVFQVINDDNWVLSRAAQGEETDEGNKRRLLLLIILPVALIIILLAVIMCYVRQHKVLKSRGVTTLGNVSSYGNTNRPDAENLESDAPNLQVFSFSKIKEATNNFSNENKLGEGGFGIVYKGRLPRGQEIAVKRLSKTSTQGVEEFENEVSLTARLQHVNLTRVLGYCAEREEKMLVYEYMPKNSLDFYIFDPTRRHQLDWEKRVRIIEGITQGLLYLQEYSNFTIIHRDLKSSNVLLDNDMNPKISDFGMAKLFRKDDLEANTDRIVGTYGYVPPEYVRKGTYSMKYDVYSFGVLLLQIISGKRSTRYYGPSGNLHLLDYAYQTWEVGKGVEFFDPSLDDSSSNCKLLKCLQVALLCVQENPEDRPTMLEIYSMLRDETKAIGTPKRPAFTETRGGNVEHTSTSQQASCSANYLPISEVIPR</sequence>
<dbReference type="InParanoid" id="A0A2P5ESR9"/>
<dbReference type="Gene3D" id="3.30.200.20">
    <property type="entry name" value="Phosphorylase Kinase, domain 1"/>
    <property type="match status" value="1"/>
</dbReference>
<evidence type="ECO:0000256" key="5">
    <source>
        <dbReference type="ARBA" id="ARBA00022840"/>
    </source>
</evidence>
<dbReference type="GO" id="GO:0005886">
    <property type="term" value="C:plasma membrane"/>
    <property type="evidence" value="ECO:0007669"/>
    <property type="project" value="TreeGrafter"/>
</dbReference>
<dbReference type="OrthoDB" id="73875at2759"/>
<feature type="domain" description="Protein kinase" evidence="10">
    <location>
        <begin position="461"/>
        <end position="747"/>
    </location>
</feature>
<dbReference type="SMART" id="SM00220">
    <property type="entry name" value="S_TKc"/>
    <property type="match status" value="1"/>
</dbReference>
<dbReference type="InterPro" id="IPR029070">
    <property type="entry name" value="Chitinase_insertion_sf"/>
</dbReference>
<keyword evidence="13" id="KW-1185">Reference proteome</keyword>
<dbReference type="Gene3D" id="3.10.50.10">
    <property type="match status" value="1"/>
</dbReference>
<dbReference type="InterPro" id="IPR001245">
    <property type="entry name" value="Ser-Thr/Tyr_kinase_cat_dom"/>
</dbReference>
<evidence type="ECO:0000256" key="6">
    <source>
        <dbReference type="PROSITE-ProRule" id="PRU10141"/>
    </source>
</evidence>
<evidence type="ECO:0000313" key="12">
    <source>
        <dbReference type="EMBL" id="PON88525.1"/>
    </source>
</evidence>
<evidence type="ECO:0000256" key="9">
    <source>
        <dbReference type="SAM" id="SignalP"/>
    </source>
</evidence>
<keyword evidence="8" id="KW-1133">Transmembrane helix</keyword>
<dbReference type="GO" id="GO:0004674">
    <property type="term" value="F:protein serine/threonine kinase activity"/>
    <property type="evidence" value="ECO:0007669"/>
    <property type="project" value="UniProtKB-KW"/>
</dbReference>
<dbReference type="InterPro" id="IPR011583">
    <property type="entry name" value="Chitinase_II/V-like_cat"/>
</dbReference>
<dbReference type="GO" id="GO:0005524">
    <property type="term" value="F:ATP binding"/>
    <property type="evidence" value="ECO:0007669"/>
    <property type="project" value="UniProtKB-UniRule"/>
</dbReference>
<dbReference type="FunFam" id="1.10.510.10:FF:001964">
    <property type="entry name" value="Uncharacterized protein"/>
    <property type="match status" value="1"/>
</dbReference>
<dbReference type="InterPro" id="IPR011009">
    <property type="entry name" value="Kinase-like_dom_sf"/>
</dbReference>
<dbReference type="InterPro" id="IPR017441">
    <property type="entry name" value="Protein_kinase_ATP_BS"/>
</dbReference>
<dbReference type="PROSITE" id="PS50011">
    <property type="entry name" value="PROTEIN_KINASE_DOM"/>
    <property type="match status" value="1"/>
</dbReference>
<dbReference type="SUPFAM" id="SSF56112">
    <property type="entry name" value="Protein kinase-like (PK-like)"/>
    <property type="match status" value="1"/>
</dbReference>
<evidence type="ECO:0000256" key="2">
    <source>
        <dbReference type="ARBA" id="ARBA00022679"/>
    </source>
</evidence>
<dbReference type="InterPro" id="IPR001223">
    <property type="entry name" value="Glyco_hydro18_cat"/>
</dbReference>
<dbReference type="FunFam" id="3.10.50.10:FF:000015">
    <property type="entry name" value="Chitotriosidase-1"/>
    <property type="match status" value="1"/>
</dbReference>
<name>A0A2P5ESR9_TREOI</name>
<dbReference type="STRING" id="63057.A0A2P5ESR9"/>
<dbReference type="PROSITE" id="PS51910">
    <property type="entry name" value="GH18_2"/>
    <property type="match status" value="1"/>
</dbReference>
<dbReference type="InterPro" id="IPR008271">
    <property type="entry name" value="Ser/Thr_kinase_AS"/>
</dbReference>
<keyword evidence="4 12" id="KW-0418">Kinase</keyword>
<dbReference type="InterPro" id="IPR017853">
    <property type="entry name" value="GH"/>
</dbReference>
<keyword evidence="9" id="KW-0732">Signal</keyword>
<dbReference type="PANTHER" id="PTHR27002">
    <property type="entry name" value="RECEPTOR-LIKE SERINE/THREONINE-PROTEIN KINASE SD1-8"/>
    <property type="match status" value="1"/>
</dbReference>
<dbReference type="CDD" id="cd14066">
    <property type="entry name" value="STKc_IRAK"/>
    <property type="match status" value="1"/>
</dbReference>
<dbReference type="Pfam" id="PF07714">
    <property type="entry name" value="PK_Tyr_Ser-Thr"/>
    <property type="match status" value="1"/>
</dbReference>
<comment type="caution">
    <text evidence="12">The sequence shown here is derived from an EMBL/GenBank/DDBJ whole genome shotgun (WGS) entry which is preliminary data.</text>
</comment>
<feature type="chain" id="PRO_5015190457" evidence="9">
    <location>
        <begin position="25"/>
        <end position="779"/>
    </location>
</feature>
<dbReference type="GO" id="GO:0008061">
    <property type="term" value="F:chitin binding"/>
    <property type="evidence" value="ECO:0007669"/>
    <property type="project" value="InterPro"/>
</dbReference>
<evidence type="ECO:0000256" key="4">
    <source>
        <dbReference type="ARBA" id="ARBA00022777"/>
    </source>
</evidence>
<feature type="region of interest" description="Disordered" evidence="7">
    <location>
        <begin position="740"/>
        <end position="761"/>
    </location>
</feature>
<accession>A0A2P5ESR9</accession>
<dbReference type="EMBL" id="JXTC01000105">
    <property type="protein sequence ID" value="PON88525.1"/>
    <property type="molecule type" value="Genomic_DNA"/>
</dbReference>
<evidence type="ECO:0000259" key="10">
    <source>
        <dbReference type="PROSITE" id="PS50011"/>
    </source>
</evidence>
<feature type="signal peptide" evidence="9">
    <location>
        <begin position="1"/>
        <end position="24"/>
    </location>
</feature>
<feature type="transmembrane region" description="Helical" evidence="8">
    <location>
        <begin position="386"/>
        <end position="408"/>
    </location>
</feature>
<dbReference type="AlphaFoldDB" id="A0A2P5ESR9"/>
<protein>
    <submittedName>
        <fullName evidence="12">GPCR kinase</fullName>
    </submittedName>
</protein>
<organism evidence="12 13">
    <name type="scientific">Trema orientale</name>
    <name type="common">Charcoal tree</name>
    <name type="synonym">Celtis orientalis</name>
    <dbReference type="NCBI Taxonomy" id="63057"/>
    <lineage>
        <taxon>Eukaryota</taxon>
        <taxon>Viridiplantae</taxon>
        <taxon>Streptophyta</taxon>
        <taxon>Embryophyta</taxon>
        <taxon>Tracheophyta</taxon>
        <taxon>Spermatophyta</taxon>
        <taxon>Magnoliopsida</taxon>
        <taxon>eudicotyledons</taxon>
        <taxon>Gunneridae</taxon>
        <taxon>Pentapetalae</taxon>
        <taxon>rosids</taxon>
        <taxon>fabids</taxon>
        <taxon>Rosales</taxon>
        <taxon>Cannabaceae</taxon>
        <taxon>Trema</taxon>
    </lineage>
</organism>
<keyword evidence="2" id="KW-0808">Transferase</keyword>
<proteinExistence type="predicted"/>